<keyword evidence="1" id="KW-1133">Transmembrane helix</keyword>
<dbReference type="OrthoDB" id="4156595at2759"/>
<dbReference type="RefSeq" id="XP_040716768.1">
    <property type="nucleotide sequence ID" value="XM_040863632.1"/>
</dbReference>
<name>A0A1Y2E364_9PEZI</name>
<protein>
    <submittedName>
        <fullName evidence="2">Uncharacterized protein</fullName>
    </submittedName>
</protein>
<feature type="transmembrane region" description="Helical" evidence="1">
    <location>
        <begin position="29"/>
        <end position="48"/>
    </location>
</feature>
<accession>A0A1Y2E364</accession>
<dbReference type="Proteomes" id="UP000193689">
    <property type="component" value="Unassembled WGS sequence"/>
</dbReference>
<feature type="transmembrane region" description="Helical" evidence="1">
    <location>
        <begin position="114"/>
        <end position="138"/>
    </location>
</feature>
<evidence type="ECO:0000313" key="2">
    <source>
        <dbReference type="EMBL" id="ORY65804.1"/>
    </source>
</evidence>
<evidence type="ECO:0000313" key="3">
    <source>
        <dbReference type="Proteomes" id="UP000193689"/>
    </source>
</evidence>
<organism evidence="2 3">
    <name type="scientific">Pseudomassariella vexata</name>
    <dbReference type="NCBI Taxonomy" id="1141098"/>
    <lineage>
        <taxon>Eukaryota</taxon>
        <taxon>Fungi</taxon>
        <taxon>Dikarya</taxon>
        <taxon>Ascomycota</taxon>
        <taxon>Pezizomycotina</taxon>
        <taxon>Sordariomycetes</taxon>
        <taxon>Xylariomycetidae</taxon>
        <taxon>Amphisphaeriales</taxon>
        <taxon>Pseudomassariaceae</taxon>
        <taxon>Pseudomassariella</taxon>
    </lineage>
</organism>
<dbReference type="EMBL" id="MCFJ01000005">
    <property type="protein sequence ID" value="ORY65804.1"/>
    <property type="molecule type" value="Genomic_DNA"/>
</dbReference>
<evidence type="ECO:0000256" key="1">
    <source>
        <dbReference type="SAM" id="Phobius"/>
    </source>
</evidence>
<comment type="caution">
    <text evidence="2">The sequence shown here is derived from an EMBL/GenBank/DDBJ whole genome shotgun (WGS) entry which is preliminary data.</text>
</comment>
<keyword evidence="1" id="KW-0472">Membrane</keyword>
<keyword evidence="3" id="KW-1185">Reference proteome</keyword>
<dbReference type="GeneID" id="63779844"/>
<sequence>MDLKPVTSSTGPARGANEEAKQSAFYQTYQSIMAPINFITFLLSLYLVDTRNQKYWSNAAFRSWLPAWLHPFIYKPQPYRWADKGPAPPNRNDERWYYHTRKRKLFKMEAADAFAMRNTVLVGLTLGAVVVSVAIWWLGSYTWSYFR</sequence>
<dbReference type="AlphaFoldDB" id="A0A1Y2E364"/>
<dbReference type="InParanoid" id="A0A1Y2E364"/>
<reference evidence="2 3" key="1">
    <citation type="submission" date="2016-07" db="EMBL/GenBank/DDBJ databases">
        <title>Pervasive Adenine N6-methylation of Active Genes in Fungi.</title>
        <authorList>
            <consortium name="DOE Joint Genome Institute"/>
            <person name="Mondo S.J."/>
            <person name="Dannebaum R.O."/>
            <person name="Kuo R.C."/>
            <person name="Labutti K."/>
            <person name="Haridas S."/>
            <person name="Kuo A."/>
            <person name="Salamov A."/>
            <person name="Ahrendt S.R."/>
            <person name="Lipzen A."/>
            <person name="Sullivan W."/>
            <person name="Andreopoulos W.B."/>
            <person name="Clum A."/>
            <person name="Lindquist E."/>
            <person name="Daum C."/>
            <person name="Ramamoorthy G.K."/>
            <person name="Gryganskyi A."/>
            <person name="Culley D."/>
            <person name="Magnuson J.K."/>
            <person name="James T.Y."/>
            <person name="O'Malley M.A."/>
            <person name="Stajich J.E."/>
            <person name="Spatafora J.W."/>
            <person name="Visel A."/>
            <person name="Grigoriev I.V."/>
        </authorList>
    </citation>
    <scope>NUCLEOTIDE SEQUENCE [LARGE SCALE GENOMIC DNA]</scope>
    <source>
        <strain evidence="2 3">CBS 129021</strain>
    </source>
</reference>
<gene>
    <name evidence="2" type="ORF">BCR38DRAFT_483484</name>
</gene>
<proteinExistence type="predicted"/>
<keyword evidence="1" id="KW-0812">Transmembrane</keyword>